<keyword evidence="5" id="KW-0540">Nuclease</keyword>
<evidence type="ECO:0000313" key="5">
    <source>
        <dbReference type="EMBL" id="GHA38257.1"/>
    </source>
</evidence>
<keyword evidence="6" id="KW-1185">Reference proteome</keyword>
<dbReference type="SUPFAM" id="SSF116734">
    <property type="entry name" value="DNA methylase specificity domain"/>
    <property type="match status" value="2"/>
</dbReference>
<dbReference type="NCBIfam" id="NF047740">
    <property type="entry name" value="antiphage_MADS5"/>
    <property type="match status" value="1"/>
</dbReference>
<dbReference type="PANTHER" id="PTHR30408:SF12">
    <property type="entry name" value="TYPE I RESTRICTION ENZYME MJAVIII SPECIFICITY SUBUNIT"/>
    <property type="match status" value="1"/>
</dbReference>
<dbReference type="AlphaFoldDB" id="A0A918SE90"/>
<feature type="domain" description="Type I restriction modification DNA specificity" evidence="4">
    <location>
        <begin position="303"/>
        <end position="434"/>
    </location>
</feature>
<comment type="similarity">
    <text evidence="1">Belongs to the type-I restriction system S methylase family.</text>
</comment>
<dbReference type="EMBL" id="BMXB01000007">
    <property type="protein sequence ID" value="GHA38257.1"/>
    <property type="molecule type" value="Genomic_DNA"/>
</dbReference>
<evidence type="ECO:0000256" key="1">
    <source>
        <dbReference type="ARBA" id="ARBA00010923"/>
    </source>
</evidence>
<keyword evidence="5" id="KW-0255">Endonuclease</keyword>
<dbReference type="InterPro" id="IPR052021">
    <property type="entry name" value="Type-I_RS_S_subunit"/>
</dbReference>
<evidence type="ECO:0000256" key="2">
    <source>
        <dbReference type="ARBA" id="ARBA00022747"/>
    </source>
</evidence>
<accession>A0A918SE90</accession>
<dbReference type="GO" id="GO:0009307">
    <property type="term" value="P:DNA restriction-modification system"/>
    <property type="evidence" value="ECO:0007669"/>
    <property type="project" value="UniProtKB-KW"/>
</dbReference>
<keyword evidence="3" id="KW-0238">DNA-binding</keyword>
<dbReference type="InterPro" id="IPR044946">
    <property type="entry name" value="Restrct_endonuc_typeI_TRD_sf"/>
</dbReference>
<keyword evidence="2" id="KW-0680">Restriction system</keyword>
<gene>
    <name evidence="5" type="primary">hsdS</name>
    <name evidence="5" type="ORF">GCM10007103_19530</name>
</gene>
<proteinExistence type="inferred from homology"/>
<dbReference type="GO" id="GO:0004519">
    <property type="term" value="F:endonuclease activity"/>
    <property type="evidence" value="ECO:0007669"/>
    <property type="project" value="UniProtKB-KW"/>
</dbReference>
<keyword evidence="5" id="KW-0378">Hydrolase</keyword>
<reference evidence="5" key="2">
    <citation type="submission" date="2020-09" db="EMBL/GenBank/DDBJ databases">
        <authorList>
            <person name="Sun Q."/>
            <person name="Kim S."/>
        </authorList>
    </citation>
    <scope>NUCLEOTIDE SEQUENCE</scope>
    <source>
        <strain evidence="5">KCTC 12719</strain>
    </source>
</reference>
<dbReference type="PANTHER" id="PTHR30408">
    <property type="entry name" value="TYPE-1 RESTRICTION ENZYME ECOKI SPECIFICITY PROTEIN"/>
    <property type="match status" value="1"/>
</dbReference>
<sequence>MKTLKVKNNWFNDSGQRLDASYYLSDGPLTNIKLQNSPYPLSHLSNETKDIFKGNIFRRVYVDYPHTGFPFMTSSDMLKSKLHNGKFVSKKYTDVANLMVDENWILTSRSGTLGNTIYTNKEFKNFLVTDDLIRIVPNNKKVKSGFLYAYLTSKYGKGLLTQSSYGGVVKHIEPHHIEKLLIPIFPIDFQKKIDQLISDSSNLRVQATDVLRKSHLMLSEGLKYKRGNNTRTTSLKTILSSHQSRLEASYYKSEGNQIHNFVRAKNHKKLIDISEEIYRPGIFKRHYVEKGVEFFGGAEIMKAIPQSEKKLSIAKTKHLESLKIEEDQILVTCGGTIGQTVLVNRFLAGKTASQHILRVKAKGIKTGYLFAFMSSDFGLKIMQSFTYGSVIPQIEPHHLELLPVPILEEIEMDKIHEKIMAYKENVSLSIEKELEAINLVEKEIEQWQK</sequence>
<protein>
    <submittedName>
        <fullName evidence="5">Type I restriction-modification system restriction endonuclease DNA specificity subunit HsdS</fullName>
    </submittedName>
</protein>
<dbReference type="Gene3D" id="3.90.220.20">
    <property type="entry name" value="DNA methylase specificity domains"/>
    <property type="match status" value="2"/>
</dbReference>
<dbReference type="InterPro" id="IPR000055">
    <property type="entry name" value="Restrct_endonuc_typeI_TRD"/>
</dbReference>
<feature type="domain" description="Type I restriction modification DNA specificity" evidence="4">
    <location>
        <begin position="55"/>
        <end position="199"/>
    </location>
</feature>
<dbReference type="Proteomes" id="UP000610456">
    <property type="component" value="Unassembled WGS sequence"/>
</dbReference>
<evidence type="ECO:0000313" key="6">
    <source>
        <dbReference type="Proteomes" id="UP000610456"/>
    </source>
</evidence>
<dbReference type="Pfam" id="PF01420">
    <property type="entry name" value="Methylase_S"/>
    <property type="match status" value="2"/>
</dbReference>
<comment type="caution">
    <text evidence="5">The sequence shown here is derived from an EMBL/GenBank/DDBJ whole genome shotgun (WGS) entry which is preliminary data.</text>
</comment>
<evidence type="ECO:0000259" key="4">
    <source>
        <dbReference type="Pfam" id="PF01420"/>
    </source>
</evidence>
<reference evidence="5" key="1">
    <citation type="journal article" date="2014" name="Int. J. Syst. Evol. Microbiol.">
        <title>Complete genome sequence of Corynebacterium casei LMG S-19264T (=DSM 44701T), isolated from a smear-ripened cheese.</title>
        <authorList>
            <consortium name="US DOE Joint Genome Institute (JGI-PGF)"/>
            <person name="Walter F."/>
            <person name="Albersmeier A."/>
            <person name="Kalinowski J."/>
            <person name="Ruckert C."/>
        </authorList>
    </citation>
    <scope>NUCLEOTIDE SEQUENCE</scope>
    <source>
        <strain evidence="5">KCTC 12719</strain>
    </source>
</reference>
<dbReference type="RefSeq" id="WP_189604564.1">
    <property type="nucleotide sequence ID" value="NZ_BMXB01000007.1"/>
</dbReference>
<dbReference type="GO" id="GO:0003677">
    <property type="term" value="F:DNA binding"/>
    <property type="evidence" value="ECO:0007669"/>
    <property type="project" value="UniProtKB-KW"/>
</dbReference>
<organism evidence="5 6">
    <name type="scientific">Salinimicrobium marinum</name>
    <dbReference type="NCBI Taxonomy" id="680283"/>
    <lineage>
        <taxon>Bacteria</taxon>
        <taxon>Pseudomonadati</taxon>
        <taxon>Bacteroidota</taxon>
        <taxon>Flavobacteriia</taxon>
        <taxon>Flavobacteriales</taxon>
        <taxon>Flavobacteriaceae</taxon>
        <taxon>Salinimicrobium</taxon>
    </lineage>
</organism>
<name>A0A918SE90_9FLAO</name>
<evidence type="ECO:0000256" key="3">
    <source>
        <dbReference type="ARBA" id="ARBA00023125"/>
    </source>
</evidence>